<dbReference type="Pfam" id="PF12686">
    <property type="entry name" value="DUF3800"/>
    <property type="match status" value="1"/>
</dbReference>
<organism evidence="1 2">
    <name type="scientific">Bradyrhizobium erythrophlei</name>
    <dbReference type="NCBI Taxonomy" id="1437360"/>
    <lineage>
        <taxon>Bacteria</taxon>
        <taxon>Pseudomonadati</taxon>
        <taxon>Pseudomonadota</taxon>
        <taxon>Alphaproteobacteria</taxon>
        <taxon>Hyphomicrobiales</taxon>
        <taxon>Nitrobacteraceae</taxon>
        <taxon>Bradyrhizobium</taxon>
    </lineage>
</organism>
<dbReference type="AlphaFoldDB" id="A0A1M5X830"/>
<reference evidence="1 2" key="1">
    <citation type="submission" date="2016-11" db="EMBL/GenBank/DDBJ databases">
        <authorList>
            <person name="Jaros S."/>
            <person name="Januszkiewicz K."/>
            <person name="Wedrychowicz H."/>
        </authorList>
    </citation>
    <scope>NUCLEOTIDE SEQUENCE [LARGE SCALE GENOMIC DNA]</scope>
    <source>
        <strain evidence="1 2">GAS138</strain>
    </source>
</reference>
<evidence type="ECO:0000313" key="1">
    <source>
        <dbReference type="EMBL" id="SHH95959.1"/>
    </source>
</evidence>
<proteinExistence type="predicted"/>
<dbReference type="OrthoDB" id="8353704at2"/>
<dbReference type="Proteomes" id="UP000189796">
    <property type="component" value="Chromosome I"/>
</dbReference>
<evidence type="ECO:0008006" key="3">
    <source>
        <dbReference type="Google" id="ProtNLM"/>
    </source>
</evidence>
<protein>
    <recommendedName>
        <fullName evidence="3">DUF3800 domain-containing protein</fullName>
    </recommendedName>
</protein>
<evidence type="ECO:0000313" key="2">
    <source>
        <dbReference type="Proteomes" id="UP000189796"/>
    </source>
</evidence>
<gene>
    <name evidence="1" type="ORF">SAMN05443248_7112</name>
</gene>
<sequence>MPRKPWVPLPEEEGLFHNIYIDESSQNDHDYMVIGGIVVPLAFSAQMEEDIYNAKPETFRGIGKNGLPREVGWKLVSNGSLGRYKKIVDAYADFSFRHLQGLRNAGMVQMFYSVVDLRIPGRRYTGGERGSIAFERELYFHCLSIGRRGRRYLWHVYPDDRSTKSKGYKLAAIMSRGMVKSGSTKAWPARRLNYKDSRNIQALQVSDIVCGAIAFYLNGHYHKPNANKDKKQLCDYIFDRFKISSYVERKADKGFGPLILWFREHREKPVSRHPRPT</sequence>
<dbReference type="EMBL" id="LT670817">
    <property type="protein sequence ID" value="SHH95959.1"/>
    <property type="molecule type" value="Genomic_DNA"/>
</dbReference>
<accession>A0A1M5X830</accession>
<dbReference type="InterPro" id="IPR024524">
    <property type="entry name" value="DUF3800"/>
</dbReference>
<name>A0A1M5X830_9BRAD</name>